<evidence type="ECO:0000313" key="2">
    <source>
        <dbReference type="EMBL" id="EKM56776.1"/>
    </source>
</evidence>
<keyword evidence="1" id="KW-1133">Transmembrane helix</keyword>
<dbReference type="InParanoid" id="K5V2L9"/>
<keyword evidence="1" id="KW-0812">Transmembrane</keyword>
<feature type="transmembrane region" description="Helical" evidence="1">
    <location>
        <begin position="211"/>
        <end position="230"/>
    </location>
</feature>
<organism evidence="2 3">
    <name type="scientific">Phanerochaete carnosa (strain HHB-10118-sp)</name>
    <name type="common">White-rot fungus</name>
    <name type="synonym">Peniophora carnosa</name>
    <dbReference type="NCBI Taxonomy" id="650164"/>
    <lineage>
        <taxon>Eukaryota</taxon>
        <taxon>Fungi</taxon>
        <taxon>Dikarya</taxon>
        <taxon>Basidiomycota</taxon>
        <taxon>Agaricomycotina</taxon>
        <taxon>Agaricomycetes</taxon>
        <taxon>Polyporales</taxon>
        <taxon>Phanerochaetaceae</taxon>
        <taxon>Phanerochaete</taxon>
    </lineage>
</organism>
<feature type="transmembrane region" description="Helical" evidence="1">
    <location>
        <begin position="44"/>
        <end position="64"/>
    </location>
</feature>
<feature type="transmembrane region" description="Helical" evidence="1">
    <location>
        <begin position="251"/>
        <end position="272"/>
    </location>
</feature>
<sequence length="353" mass="38894">MADFAPQDRSPRELRVALQSVEQAVQNVTKRATNRLPQLLMNSVLFGAFSMLIPLLVLALFYYCKSPRTRTVAGITCSLVYCIAAQQWGSEIYTLVLNVLESHAIKDATVQCLHDTIRGAACPLNPTRIDQPLGPALKQFLYAAAMRPMPLAATSIISNLAMSFLACHMWDGTLAIHMLTLSFFSVTASAANQSWNQPASAPPSYFLRRDIMTFAFFWPLNIWVAALIVGKARYIVGSHIAGSRPALLRKLHVRLAILHAVVWTVLATGAIFANSPWAMASDTIRWCTARGIHLFISSVFVHLTGIYVTVQFLLMAFANSEEENDILIASLGKVSQENDVLIASLEKASQEKI</sequence>
<dbReference type="GeneID" id="18915969"/>
<evidence type="ECO:0000256" key="1">
    <source>
        <dbReference type="SAM" id="Phobius"/>
    </source>
</evidence>
<proteinExistence type="predicted"/>
<dbReference type="EMBL" id="JH930471">
    <property type="protein sequence ID" value="EKM56776.1"/>
    <property type="molecule type" value="Genomic_DNA"/>
</dbReference>
<dbReference type="Proteomes" id="UP000008370">
    <property type="component" value="Unassembled WGS sequence"/>
</dbReference>
<protein>
    <submittedName>
        <fullName evidence="2">Uncharacterized protein</fullName>
    </submittedName>
</protein>
<evidence type="ECO:0000313" key="3">
    <source>
        <dbReference type="Proteomes" id="UP000008370"/>
    </source>
</evidence>
<reference evidence="2 3" key="1">
    <citation type="journal article" date="2012" name="BMC Genomics">
        <title>Comparative genomics of the white-rot fungi, Phanerochaete carnosa and P. chrysosporium, to elucidate the genetic basis of the distinct wood types they colonize.</title>
        <authorList>
            <person name="Suzuki H."/>
            <person name="MacDonald J."/>
            <person name="Syed K."/>
            <person name="Salamov A."/>
            <person name="Hori C."/>
            <person name="Aerts A."/>
            <person name="Henrissat B."/>
            <person name="Wiebenga A."/>
            <person name="vanKuyk P.A."/>
            <person name="Barry K."/>
            <person name="Lindquist E."/>
            <person name="LaButti K."/>
            <person name="Lapidus A."/>
            <person name="Lucas S."/>
            <person name="Coutinho P."/>
            <person name="Gong Y."/>
            <person name="Samejima M."/>
            <person name="Mahadevan R."/>
            <person name="Abou-Zaid M."/>
            <person name="de Vries R.P."/>
            <person name="Igarashi K."/>
            <person name="Yadav J.S."/>
            <person name="Grigoriev I.V."/>
            <person name="Master E.R."/>
        </authorList>
    </citation>
    <scope>NUCLEOTIDE SEQUENCE [LARGE SCALE GENOMIC DNA]</scope>
    <source>
        <strain evidence="2 3">HHB-10118-sp</strain>
    </source>
</reference>
<accession>K5V2L9</accession>
<gene>
    <name evidence="2" type="ORF">PHACADRAFT_254096</name>
</gene>
<name>K5V2L9_PHACS</name>
<dbReference type="HOGENOM" id="CLU_785527_0_0_1"/>
<feature type="transmembrane region" description="Helical" evidence="1">
    <location>
        <begin position="292"/>
        <end position="317"/>
    </location>
</feature>
<dbReference type="KEGG" id="pco:PHACADRAFT_254096"/>
<dbReference type="AlphaFoldDB" id="K5V2L9"/>
<dbReference type="OrthoDB" id="10558435at2759"/>
<keyword evidence="1" id="KW-0472">Membrane</keyword>
<dbReference type="RefSeq" id="XP_007394611.1">
    <property type="nucleotide sequence ID" value="XM_007394549.1"/>
</dbReference>
<keyword evidence="3" id="KW-1185">Reference proteome</keyword>